<evidence type="ECO:0000313" key="2">
    <source>
        <dbReference type="EMBL" id="MFC3002829.1"/>
    </source>
</evidence>
<sequence>MLKAAARSMLQFLGHRYPLYSGCGTLANSAPWRSIMAGHDEEAVARVRGTRARLIVPVQDFIGAAVHSFGDLDPKVTWVVRRILRPGDTALDIGANLGLVAVAMADAVGPQGRVEAFEPQPRFAALARRSAALNGFRHLTIHDVALGRRDATVQLHIPRHNKGTASIARVEGAEDVIEVPQRAAGAMLASLGLGPIRLLKIDVEGYEPEVLGGAEAYLRRNPPDAILFELNEYAGAFHDQPLVGQLASLGYRFAEIPKCLWRMRLRQVRSNELGKLANDILAVRHDATGDAIFAATNAA</sequence>
<feature type="domain" description="Methyltransferase FkbM" evidence="1">
    <location>
        <begin position="92"/>
        <end position="253"/>
    </location>
</feature>
<dbReference type="RefSeq" id="WP_216839019.1">
    <property type="nucleotide sequence ID" value="NZ_JAFNJS010000008.1"/>
</dbReference>
<keyword evidence="2" id="KW-0808">Transferase</keyword>
<dbReference type="PANTHER" id="PTHR34203:SF13">
    <property type="entry name" value="EXPRESSED PROTEIN"/>
    <property type="match status" value="1"/>
</dbReference>
<dbReference type="InterPro" id="IPR052514">
    <property type="entry name" value="SAM-dependent_MTase"/>
</dbReference>
<dbReference type="InterPro" id="IPR006342">
    <property type="entry name" value="FkbM_mtfrase"/>
</dbReference>
<keyword evidence="2" id="KW-0489">Methyltransferase</keyword>
<dbReference type="GO" id="GO:0008168">
    <property type="term" value="F:methyltransferase activity"/>
    <property type="evidence" value="ECO:0007669"/>
    <property type="project" value="UniProtKB-KW"/>
</dbReference>
<comment type="caution">
    <text evidence="2">The sequence shown here is derived from an EMBL/GenBank/DDBJ whole genome shotgun (WGS) entry which is preliminary data.</text>
</comment>
<protein>
    <submittedName>
        <fullName evidence="2">FkbM family methyltransferase</fullName>
    </submittedName>
</protein>
<evidence type="ECO:0000313" key="3">
    <source>
        <dbReference type="Proteomes" id="UP001595420"/>
    </source>
</evidence>
<organism evidence="2 3">
    <name type="scientific">Falsiroseomonas tokyonensis</name>
    <dbReference type="NCBI Taxonomy" id="430521"/>
    <lineage>
        <taxon>Bacteria</taxon>
        <taxon>Pseudomonadati</taxon>
        <taxon>Pseudomonadota</taxon>
        <taxon>Alphaproteobacteria</taxon>
        <taxon>Acetobacterales</taxon>
        <taxon>Roseomonadaceae</taxon>
        <taxon>Falsiroseomonas</taxon>
    </lineage>
</organism>
<dbReference type="Pfam" id="PF05050">
    <property type="entry name" value="Methyltransf_21"/>
    <property type="match status" value="1"/>
</dbReference>
<dbReference type="EMBL" id="JBHRSB010000008">
    <property type="protein sequence ID" value="MFC3002829.1"/>
    <property type="molecule type" value="Genomic_DNA"/>
</dbReference>
<proteinExistence type="predicted"/>
<name>A0ABV7C1B5_9PROT</name>
<dbReference type="GO" id="GO:0032259">
    <property type="term" value="P:methylation"/>
    <property type="evidence" value="ECO:0007669"/>
    <property type="project" value="UniProtKB-KW"/>
</dbReference>
<reference evidence="3" key="1">
    <citation type="journal article" date="2019" name="Int. J. Syst. Evol. Microbiol.">
        <title>The Global Catalogue of Microorganisms (GCM) 10K type strain sequencing project: providing services to taxonomists for standard genome sequencing and annotation.</title>
        <authorList>
            <consortium name="The Broad Institute Genomics Platform"/>
            <consortium name="The Broad Institute Genome Sequencing Center for Infectious Disease"/>
            <person name="Wu L."/>
            <person name="Ma J."/>
        </authorList>
    </citation>
    <scope>NUCLEOTIDE SEQUENCE [LARGE SCALE GENOMIC DNA]</scope>
    <source>
        <strain evidence="3">CGMCC 1.16855</strain>
    </source>
</reference>
<dbReference type="NCBIfam" id="TIGR01444">
    <property type="entry name" value="fkbM_fam"/>
    <property type="match status" value="1"/>
</dbReference>
<accession>A0ABV7C1B5</accession>
<gene>
    <name evidence="2" type="ORF">ACFOD3_23215</name>
</gene>
<dbReference type="Proteomes" id="UP001595420">
    <property type="component" value="Unassembled WGS sequence"/>
</dbReference>
<evidence type="ECO:0000259" key="1">
    <source>
        <dbReference type="Pfam" id="PF05050"/>
    </source>
</evidence>
<dbReference type="PANTHER" id="PTHR34203">
    <property type="entry name" value="METHYLTRANSFERASE, FKBM FAMILY PROTEIN"/>
    <property type="match status" value="1"/>
</dbReference>
<keyword evidence="3" id="KW-1185">Reference proteome</keyword>